<dbReference type="InterPro" id="IPR044634">
    <property type="entry name" value="Zuotin/DnaJC2"/>
</dbReference>
<dbReference type="Pfam" id="PF00249">
    <property type="entry name" value="Myb_DNA-binding"/>
    <property type="match status" value="1"/>
</dbReference>
<keyword evidence="1" id="KW-0175">Coiled coil</keyword>
<dbReference type="PRINTS" id="PR00625">
    <property type="entry name" value="JDOMAIN"/>
</dbReference>
<dbReference type="InterPro" id="IPR001005">
    <property type="entry name" value="SANT/Myb"/>
</dbReference>
<dbReference type="Gene3D" id="1.10.10.60">
    <property type="entry name" value="Homeodomain-like"/>
    <property type="match status" value="2"/>
</dbReference>
<dbReference type="GO" id="GO:0005829">
    <property type="term" value="C:cytosol"/>
    <property type="evidence" value="ECO:0007669"/>
    <property type="project" value="TreeGrafter"/>
</dbReference>
<accession>A0A976QW03</accession>
<dbReference type="CDD" id="cd06257">
    <property type="entry name" value="DnaJ"/>
    <property type="match status" value="1"/>
</dbReference>
<feature type="domain" description="Myb-like" evidence="3">
    <location>
        <begin position="618"/>
        <end position="672"/>
    </location>
</feature>
<dbReference type="Proteomes" id="UP000244811">
    <property type="component" value="Chromosome 4"/>
</dbReference>
<dbReference type="CDD" id="cd00167">
    <property type="entry name" value="SANT"/>
    <property type="match status" value="1"/>
</dbReference>
<evidence type="ECO:0000313" key="5">
    <source>
        <dbReference type="Proteomes" id="UP000244811"/>
    </source>
</evidence>
<evidence type="ECO:0000259" key="3">
    <source>
        <dbReference type="SMART" id="SM00717"/>
    </source>
</evidence>
<dbReference type="PANTHER" id="PTHR43999">
    <property type="entry name" value="DNAJ HOMOLOG SUBFAMILY C MEMBER 2"/>
    <property type="match status" value="1"/>
</dbReference>
<dbReference type="GO" id="GO:0006450">
    <property type="term" value="P:regulation of translational fidelity"/>
    <property type="evidence" value="ECO:0007669"/>
    <property type="project" value="InterPro"/>
</dbReference>
<dbReference type="GO" id="GO:0043022">
    <property type="term" value="F:ribosome binding"/>
    <property type="evidence" value="ECO:0007669"/>
    <property type="project" value="InterPro"/>
</dbReference>
<dbReference type="SUPFAM" id="SSF46689">
    <property type="entry name" value="Homeodomain-like"/>
    <property type="match status" value="2"/>
</dbReference>
<keyword evidence="4" id="KW-0238">DNA-binding</keyword>
<dbReference type="InterPro" id="IPR054076">
    <property type="entry name" value="ZUO1-like_ZHD"/>
</dbReference>
<dbReference type="GO" id="GO:0003677">
    <property type="term" value="F:DNA binding"/>
    <property type="evidence" value="ECO:0007669"/>
    <property type="project" value="UniProtKB-KW"/>
</dbReference>
<sequence length="678" mass="78885">MRLCNYSYNQEKKVVPKSSKKTKRVEPAGFVFFILREWNARIAFEDIFDVDLNSRKAEFEISEIDLENVKNFSNYSQKYELASFIYVHKLAWSRVMLSDFETLSESETGDENVSKKKEKKFKSIKTLGLVRNFISKNTCAYELLNCTDSDETSKIKANYRKLVLLLHPDKSNNQNVPDDLKEYEKKYRVSSLSRQQKSDMFLMLQDAFTILSDPDMRLEYDSNLPFDEYIPSNEEAKKKDFFLLFGPVFKMNSRWSRVKPVPLLGSNESDDKYVEEFYEFWRSFETLRTFSHAAPHLLEDAESREEKRWMERENLKVQKKLVKKEQLRIQKLVDLSQQYDPRLKRRQDRLRLEKLERLKKVQEAKQLEMKKLELEKEKERLKLQQEAERTKYEKQIAKKLRQQLRIVSQRDDKFMEIAKNFDKLTNFEYGEILDYSKEMYSIIKLEFDFARNANSEYLEELKSCDAQLKEFEMEKDISEHLYGLFESIAAKLDPPGQNKSAELTPAQQQKQKTELKQDIKVGGEGRWTTADLGRLAKAVEANPPGTPGRWNLISKFVRTKSAGQCIEMAKLVATNADISSYMASETPAAAMNGDSTANVNISATQTNGNVTEGTSEASASGWTKEQQTAFEQALAKYPSHIDPLVRWRKIASEVPGKTPKECLSRFKEIKAAITSRKK</sequence>
<dbReference type="InterPro" id="IPR036869">
    <property type="entry name" value="J_dom_sf"/>
</dbReference>
<feature type="coiled-coil region" evidence="1">
    <location>
        <begin position="345"/>
        <end position="402"/>
    </location>
</feature>
<dbReference type="SUPFAM" id="SSF46565">
    <property type="entry name" value="Chaperone J-domain"/>
    <property type="match status" value="1"/>
</dbReference>
<dbReference type="GO" id="GO:0051083">
    <property type="term" value="P:'de novo' cotranslational protein folding"/>
    <property type="evidence" value="ECO:0007669"/>
    <property type="project" value="InterPro"/>
</dbReference>
<evidence type="ECO:0000256" key="1">
    <source>
        <dbReference type="SAM" id="Coils"/>
    </source>
</evidence>
<proteinExistence type="predicted"/>
<reference evidence="4" key="1">
    <citation type="submission" date="2022-07" db="EMBL/GenBank/DDBJ databases">
        <title>Evaluation of T. orientalis genome assembly methods using nanopore sequencing and analysis of variation between genomes.</title>
        <authorList>
            <person name="Yam J."/>
            <person name="Micallef M.L."/>
            <person name="Liu M."/>
            <person name="Djordjevic S.P."/>
            <person name="Bogema D.R."/>
            <person name="Jenkins C."/>
        </authorList>
    </citation>
    <scope>NUCLEOTIDE SEQUENCE</scope>
    <source>
        <strain evidence="4">Goon Nure</strain>
    </source>
</reference>
<dbReference type="InterPro" id="IPR009057">
    <property type="entry name" value="Homeodomain-like_sf"/>
</dbReference>
<dbReference type="InterPro" id="IPR001623">
    <property type="entry name" value="DnaJ_domain"/>
</dbReference>
<protein>
    <submittedName>
        <fullName evidence="4">DNA-binding chaperone</fullName>
    </submittedName>
</protein>
<dbReference type="GO" id="GO:0030544">
    <property type="term" value="F:Hsp70 protein binding"/>
    <property type="evidence" value="ECO:0007669"/>
    <property type="project" value="InterPro"/>
</dbReference>
<dbReference type="Pfam" id="PF23082">
    <property type="entry name" value="Myb_DNA-binding_2"/>
    <property type="match status" value="1"/>
</dbReference>
<evidence type="ECO:0000313" key="4">
    <source>
        <dbReference type="EMBL" id="UKK02665.2"/>
    </source>
</evidence>
<name>A0A976QW03_THEOR</name>
<dbReference type="EMBL" id="CP056072">
    <property type="protein sequence ID" value="UKK02665.2"/>
    <property type="molecule type" value="Genomic_DNA"/>
</dbReference>
<dbReference type="PANTHER" id="PTHR43999:SF1">
    <property type="entry name" value="DNAJ HOMOLOG SUBFAMILY C MEMBER 2"/>
    <property type="match status" value="1"/>
</dbReference>
<organism evidence="4 5">
    <name type="scientific">Theileria orientalis</name>
    <dbReference type="NCBI Taxonomy" id="68886"/>
    <lineage>
        <taxon>Eukaryota</taxon>
        <taxon>Sar</taxon>
        <taxon>Alveolata</taxon>
        <taxon>Apicomplexa</taxon>
        <taxon>Aconoidasida</taxon>
        <taxon>Piroplasmida</taxon>
        <taxon>Theileriidae</taxon>
        <taxon>Theileria</taxon>
    </lineage>
</organism>
<feature type="domain" description="J" evidence="2">
    <location>
        <begin position="138"/>
        <end position="216"/>
    </location>
</feature>
<dbReference type="Pfam" id="PF00226">
    <property type="entry name" value="DnaJ"/>
    <property type="match status" value="1"/>
</dbReference>
<dbReference type="Pfam" id="PF21884">
    <property type="entry name" value="ZUO1-like_ZHD"/>
    <property type="match status" value="1"/>
</dbReference>
<evidence type="ECO:0000259" key="2">
    <source>
        <dbReference type="SMART" id="SM00271"/>
    </source>
</evidence>
<dbReference type="SMART" id="SM00271">
    <property type="entry name" value="DnaJ"/>
    <property type="match status" value="1"/>
</dbReference>
<dbReference type="SMART" id="SM00717">
    <property type="entry name" value="SANT"/>
    <property type="match status" value="2"/>
</dbReference>
<gene>
    <name evidence="4" type="ORF">MACK_002760</name>
</gene>
<feature type="domain" description="Myb-like" evidence="3">
    <location>
        <begin position="523"/>
        <end position="575"/>
    </location>
</feature>
<dbReference type="AlphaFoldDB" id="A0A976QW03"/>
<dbReference type="Gene3D" id="1.10.287.110">
    <property type="entry name" value="DnaJ domain"/>
    <property type="match status" value="1"/>
</dbReference>